<dbReference type="AlphaFoldDB" id="A0AA39WGC5"/>
<evidence type="ECO:0000256" key="2">
    <source>
        <dbReference type="SAM" id="SignalP"/>
    </source>
</evidence>
<feature type="compositionally biased region" description="Polar residues" evidence="1">
    <location>
        <begin position="58"/>
        <end position="70"/>
    </location>
</feature>
<protein>
    <recommendedName>
        <fullName evidence="5">Secreted protein</fullName>
    </recommendedName>
</protein>
<evidence type="ECO:0000256" key="1">
    <source>
        <dbReference type="SAM" id="MobiDB-lite"/>
    </source>
</evidence>
<feature type="signal peptide" evidence="2">
    <location>
        <begin position="1"/>
        <end position="17"/>
    </location>
</feature>
<gene>
    <name evidence="3" type="ORF">B0T17DRAFT_369539</name>
</gene>
<reference evidence="3" key="1">
    <citation type="submission" date="2023-06" db="EMBL/GenBank/DDBJ databases">
        <title>Genome-scale phylogeny and comparative genomics of the fungal order Sordariales.</title>
        <authorList>
            <consortium name="Lawrence Berkeley National Laboratory"/>
            <person name="Hensen N."/>
            <person name="Bonometti L."/>
            <person name="Westerberg I."/>
            <person name="Brannstrom I.O."/>
            <person name="Guillou S."/>
            <person name="Cros-Aarteil S."/>
            <person name="Calhoun S."/>
            <person name="Haridas S."/>
            <person name="Kuo A."/>
            <person name="Mondo S."/>
            <person name="Pangilinan J."/>
            <person name="Riley R."/>
            <person name="LaButti K."/>
            <person name="Andreopoulos B."/>
            <person name="Lipzen A."/>
            <person name="Chen C."/>
            <person name="Yanf M."/>
            <person name="Daum C."/>
            <person name="Ng V."/>
            <person name="Clum A."/>
            <person name="Steindorff A."/>
            <person name="Ohm R."/>
            <person name="Martin F."/>
            <person name="Silar P."/>
            <person name="Natvig D."/>
            <person name="Lalanne C."/>
            <person name="Gautier V."/>
            <person name="Ament-velasquez S.L."/>
            <person name="Kruys A."/>
            <person name="Hutchinson M.I."/>
            <person name="Powell A.J."/>
            <person name="Barry K."/>
            <person name="Miller A.N."/>
            <person name="Grigoriev I.V."/>
            <person name="Debuchy R."/>
            <person name="Gladieux P."/>
            <person name="Thoren M.H."/>
            <person name="Johannesson H."/>
        </authorList>
    </citation>
    <scope>NUCLEOTIDE SEQUENCE</scope>
    <source>
        <strain evidence="3">SMH3391-2</strain>
    </source>
</reference>
<evidence type="ECO:0008006" key="5">
    <source>
        <dbReference type="Google" id="ProtNLM"/>
    </source>
</evidence>
<accession>A0AA39WGC5</accession>
<feature type="region of interest" description="Disordered" evidence="1">
    <location>
        <begin position="58"/>
        <end position="83"/>
    </location>
</feature>
<keyword evidence="4" id="KW-1185">Reference proteome</keyword>
<keyword evidence="2" id="KW-0732">Signal</keyword>
<evidence type="ECO:0000313" key="4">
    <source>
        <dbReference type="Proteomes" id="UP001174934"/>
    </source>
</evidence>
<name>A0AA39WGC5_9PEZI</name>
<feature type="chain" id="PRO_5041286204" description="Secreted protein" evidence="2">
    <location>
        <begin position="18"/>
        <end position="113"/>
    </location>
</feature>
<proteinExistence type="predicted"/>
<comment type="caution">
    <text evidence="3">The sequence shown here is derived from an EMBL/GenBank/DDBJ whole genome shotgun (WGS) entry which is preliminary data.</text>
</comment>
<dbReference type="EMBL" id="JAULSR010000007">
    <property type="protein sequence ID" value="KAK0614850.1"/>
    <property type="molecule type" value="Genomic_DNA"/>
</dbReference>
<dbReference type="Proteomes" id="UP001174934">
    <property type="component" value="Unassembled WGS sequence"/>
</dbReference>
<evidence type="ECO:0000313" key="3">
    <source>
        <dbReference type="EMBL" id="KAK0614850.1"/>
    </source>
</evidence>
<sequence>MLLTALICIIISRYASCSRLLLEPPLRRPASHNSTLWREDTQRASFKVDGYICCGATSPNSRLGQSSSKRQQPKFRGNCGVTSPKRKTSTLGIDMFIANTDCWLYQMRICSHS</sequence>
<organism evidence="3 4">
    <name type="scientific">Bombardia bombarda</name>
    <dbReference type="NCBI Taxonomy" id="252184"/>
    <lineage>
        <taxon>Eukaryota</taxon>
        <taxon>Fungi</taxon>
        <taxon>Dikarya</taxon>
        <taxon>Ascomycota</taxon>
        <taxon>Pezizomycotina</taxon>
        <taxon>Sordariomycetes</taxon>
        <taxon>Sordariomycetidae</taxon>
        <taxon>Sordariales</taxon>
        <taxon>Lasiosphaeriaceae</taxon>
        <taxon>Bombardia</taxon>
    </lineage>
</organism>